<evidence type="ECO:0000256" key="2">
    <source>
        <dbReference type="ARBA" id="ARBA00001946"/>
    </source>
</evidence>
<dbReference type="NCBIfam" id="TIGR01496">
    <property type="entry name" value="DHPS"/>
    <property type="match status" value="1"/>
</dbReference>
<evidence type="ECO:0000256" key="6">
    <source>
        <dbReference type="ARBA" id="ARBA00022723"/>
    </source>
</evidence>
<reference evidence="10 11" key="1">
    <citation type="submission" date="2021-03" db="EMBL/GenBank/DDBJ databases">
        <title>novel species isolated from a fishpond in China.</title>
        <authorList>
            <person name="Lu H."/>
            <person name="Cai Z."/>
        </authorList>
    </citation>
    <scope>NUCLEOTIDE SEQUENCE [LARGE SCALE GENOMIC DNA]</scope>
    <source>
        <strain evidence="10 11">H41</strain>
    </source>
</reference>
<organism evidence="10 11">
    <name type="scientific">Algoriphagus oliviformis</name>
    <dbReference type="NCBI Taxonomy" id="2811231"/>
    <lineage>
        <taxon>Bacteria</taxon>
        <taxon>Pseudomonadati</taxon>
        <taxon>Bacteroidota</taxon>
        <taxon>Cytophagia</taxon>
        <taxon>Cytophagales</taxon>
        <taxon>Cyclobacteriaceae</taxon>
        <taxon>Algoriphagus</taxon>
    </lineage>
</organism>
<comment type="caution">
    <text evidence="10">The sequence shown here is derived from an EMBL/GenBank/DDBJ whole genome shotgun (WGS) entry which is preliminary data.</text>
</comment>
<keyword evidence="5 10" id="KW-0808">Transferase</keyword>
<dbReference type="PANTHER" id="PTHR20941">
    <property type="entry name" value="FOLATE SYNTHESIS PROTEINS"/>
    <property type="match status" value="1"/>
</dbReference>
<dbReference type="PANTHER" id="PTHR20941:SF1">
    <property type="entry name" value="FOLIC ACID SYNTHESIS PROTEIN FOL1"/>
    <property type="match status" value="1"/>
</dbReference>
<dbReference type="SUPFAM" id="SSF51717">
    <property type="entry name" value="Dihydropteroate synthetase-like"/>
    <property type="match status" value="1"/>
</dbReference>
<comment type="pathway">
    <text evidence="3">Cofactor biosynthesis; tetrahydrofolate biosynthesis; 7,8-dihydrofolate from 2-amino-4-hydroxy-6-hydroxymethyl-7,8-dihydropteridine diphosphate and 4-aminobenzoate: step 1/2.</text>
</comment>
<evidence type="ECO:0000256" key="5">
    <source>
        <dbReference type="ARBA" id="ARBA00022679"/>
    </source>
</evidence>
<evidence type="ECO:0000256" key="8">
    <source>
        <dbReference type="ARBA" id="ARBA00022909"/>
    </source>
</evidence>
<dbReference type="PROSITE" id="PS50972">
    <property type="entry name" value="PTERIN_BINDING"/>
    <property type="match status" value="1"/>
</dbReference>
<dbReference type="Pfam" id="PF00809">
    <property type="entry name" value="Pterin_bind"/>
    <property type="match status" value="1"/>
</dbReference>
<dbReference type="EMBL" id="JAFKCT010000006">
    <property type="protein sequence ID" value="MBN7812181.1"/>
    <property type="molecule type" value="Genomic_DNA"/>
</dbReference>
<evidence type="ECO:0000256" key="3">
    <source>
        <dbReference type="ARBA" id="ARBA00004763"/>
    </source>
</evidence>
<sequence>MLSGSSPSSSTEDKLFSQKHSIQIKGRLICLDKPQVMGILNLTPDSFFAGSRMSGDRELLLASAKKMILDGADMLDLGGYSTRPGAAEVSAQEELDRVVPAVEAIRREFPEIPISVDTFRSQVARAAVTAGADLINDISAGELDEDMLPLIASMKVPYIAMHIRGNPKNMHEHTNYSDILSEILYYFSEKVDLFRKLGIIDVILDPGFGFAKTVEQNFLLLKNLKSFGVLGLPLLVGISRKSMIHKSLDIPASEALNGTTALNMFALTQGANLLRVHDVKEAKQTIKLFEQLYP</sequence>
<dbReference type="GO" id="GO:0004156">
    <property type="term" value="F:dihydropteroate synthase activity"/>
    <property type="evidence" value="ECO:0007669"/>
    <property type="project" value="UniProtKB-EC"/>
</dbReference>
<dbReference type="CDD" id="cd00739">
    <property type="entry name" value="DHPS"/>
    <property type="match status" value="1"/>
</dbReference>
<evidence type="ECO:0000256" key="4">
    <source>
        <dbReference type="ARBA" id="ARBA00012458"/>
    </source>
</evidence>
<evidence type="ECO:0000313" key="11">
    <source>
        <dbReference type="Proteomes" id="UP000664317"/>
    </source>
</evidence>
<gene>
    <name evidence="10" type="primary">folP</name>
    <name evidence="10" type="ORF">J0A68_14605</name>
</gene>
<evidence type="ECO:0000256" key="1">
    <source>
        <dbReference type="ARBA" id="ARBA00000012"/>
    </source>
</evidence>
<feature type="domain" description="Pterin-binding" evidence="9">
    <location>
        <begin position="34"/>
        <end position="287"/>
    </location>
</feature>
<protein>
    <recommendedName>
        <fullName evidence="4">dihydropteroate synthase</fullName>
        <ecNumber evidence="4">2.5.1.15</ecNumber>
    </recommendedName>
</protein>
<keyword evidence="11" id="KW-1185">Reference proteome</keyword>
<evidence type="ECO:0000256" key="7">
    <source>
        <dbReference type="ARBA" id="ARBA00022842"/>
    </source>
</evidence>
<comment type="catalytic activity">
    <reaction evidence="1">
        <text>(7,8-dihydropterin-6-yl)methyl diphosphate + 4-aminobenzoate = 7,8-dihydropteroate + diphosphate</text>
        <dbReference type="Rhea" id="RHEA:19949"/>
        <dbReference type="ChEBI" id="CHEBI:17836"/>
        <dbReference type="ChEBI" id="CHEBI:17839"/>
        <dbReference type="ChEBI" id="CHEBI:33019"/>
        <dbReference type="ChEBI" id="CHEBI:72950"/>
        <dbReference type="EC" id="2.5.1.15"/>
    </reaction>
</comment>
<dbReference type="EC" id="2.5.1.15" evidence="4"/>
<evidence type="ECO:0000259" key="9">
    <source>
        <dbReference type="PROSITE" id="PS50972"/>
    </source>
</evidence>
<keyword evidence="7" id="KW-0460">Magnesium</keyword>
<dbReference type="InterPro" id="IPR000489">
    <property type="entry name" value="Pterin-binding_dom"/>
</dbReference>
<dbReference type="InterPro" id="IPR011005">
    <property type="entry name" value="Dihydropteroate_synth-like_sf"/>
</dbReference>
<evidence type="ECO:0000313" key="10">
    <source>
        <dbReference type="EMBL" id="MBN7812181.1"/>
    </source>
</evidence>
<name>A0ABS3C524_9BACT</name>
<proteinExistence type="predicted"/>
<dbReference type="PROSITE" id="PS00793">
    <property type="entry name" value="DHPS_2"/>
    <property type="match status" value="1"/>
</dbReference>
<comment type="cofactor">
    <cofactor evidence="2">
        <name>Mg(2+)</name>
        <dbReference type="ChEBI" id="CHEBI:18420"/>
    </cofactor>
</comment>
<dbReference type="Proteomes" id="UP000664317">
    <property type="component" value="Unassembled WGS sequence"/>
</dbReference>
<keyword evidence="6" id="KW-0479">Metal-binding</keyword>
<keyword evidence="8" id="KW-0289">Folate biosynthesis</keyword>
<dbReference type="InterPro" id="IPR006390">
    <property type="entry name" value="DHP_synth_dom"/>
</dbReference>
<dbReference type="Gene3D" id="3.20.20.20">
    <property type="entry name" value="Dihydropteroate synthase-like"/>
    <property type="match status" value="1"/>
</dbReference>
<dbReference type="InterPro" id="IPR045031">
    <property type="entry name" value="DHP_synth-like"/>
</dbReference>
<accession>A0ABS3C524</accession>